<dbReference type="InterPro" id="IPR003439">
    <property type="entry name" value="ABC_transporter-like_ATP-bd"/>
</dbReference>
<dbReference type="GO" id="GO:0016887">
    <property type="term" value="F:ATP hydrolysis activity"/>
    <property type="evidence" value="ECO:0007669"/>
    <property type="project" value="InterPro"/>
</dbReference>
<dbReference type="STRING" id="479433.Caci_7150"/>
<evidence type="ECO:0000313" key="9">
    <source>
        <dbReference type="EMBL" id="ACU75979.1"/>
    </source>
</evidence>
<evidence type="ECO:0000256" key="1">
    <source>
        <dbReference type="ARBA" id="ARBA00004202"/>
    </source>
</evidence>
<comment type="subcellular location">
    <subcellularLocation>
        <location evidence="1">Cell membrane</location>
        <topology evidence="1">Peripheral membrane protein</topology>
    </subcellularLocation>
</comment>
<dbReference type="SUPFAM" id="SSF52540">
    <property type="entry name" value="P-loop containing nucleoside triphosphate hydrolases"/>
    <property type="match status" value="1"/>
</dbReference>
<organism evidence="9 10">
    <name type="scientific">Catenulispora acidiphila (strain DSM 44928 / JCM 14897 / NBRC 102108 / NRRL B-24433 / ID139908)</name>
    <dbReference type="NCBI Taxonomy" id="479433"/>
    <lineage>
        <taxon>Bacteria</taxon>
        <taxon>Bacillati</taxon>
        <taxon>Actinomycetota</taxon>
        <taxon>Actinomycetes</taxon>
        <taxon>Catenulisporales</taxon>
        <taxon>Catenulisporaceae</taxon>
        <taxon>Catenulispora</taxon>
    </lineage>
</organism>
<dbReference type="GO" id="GO:0005886">
    <property type="term" value="C:plasma membrane"/>
    <property type="evidence" value="ECO:0007669"/>
    <property type="project" value="UniProtKB-SubCell"/>
</dbReference>
<dbReference type="InterPro" id="IPR013563">
    <property type="entry name" value="Oligopep_ABC_C"/>
</dbReference>
<dbReference type="PANTHER" id="PTHR43297">
    <property type="entry name" value="OLIGOPEPTIDE TRANSPORT ATP-BINDING PROTEIN APPD"/>
    <property type="match status" value="1"/>
</dbReference>
<dbReference type="InterPro" id="IPR050388">
    <property type="entry name" value="ABC_Ni/Peptide_Import"/>
</dbReference>
<evidence type="ECO:0000256" key="2">
    <source>
        <dbReference type="ARBA" id="ARBA00005417"/>
    </source>
</evidence>
<name>C7Q6W6_CATAD</name>
<proteinExistence type="inferred from homology"/>
<evidence type="ECO:0000259" key="8">
    <source>
        <dbReference type="PROSITE" id="PS50893"/>
    </source>
</evidence>
<dbReference type="RefSeq" id="WP_015795707.1">
    <property type="nucleotide sequence ID" value="NC_013131.1"/>
</dbReference>
<sequence>MVIPVHTRTDVSASARPLLTVEDLAVRFATEGGTVRAVNGLSFQIRRGRTLAVVGESGSGKSATGLAILGLHDRRRTQITGRVEFDGVDLAGLDERGLSDYRGSRIAMVFQDALTALSPYHTVERQLTDAYRRRTGASRRAACVRATDMLARVGIPDPARRVAEYPHEFSGGMRQRVMIAMALMGDPDLVIADEPTTALDVTVQAQILDLLAGLQAESQLAIMLITHDLGVVAGVAHDVMVMYAGRCVEYGPAADVLTAPEHPYTAGLLRSVPTLRSDPDADLTPIAGSPPDLLDPPSGCAFHPRCDQRLRVADDLCASAVPPLVPISSGERFRACHLALEGSVTL</sequence>
<dbReference type="NCBIfam" id="TIGR01727">
    <property type="entry name" value="oligo_HPY"/>
    <property type="match status" value="1"/>
</dbReference>
<evidence type="ECO:0000256" key="7">
    <source>
        <dbReference type="ARBA" id="ARBA00023136"/>
    </source>
</evidence>
<dbReference type="AlphaFoldDB" id="C7Q6W6"/>
<keyword evidence="4" id="KW-1003">Cell membrane</keyword>
<evidence type="ECO:0000256" key="4">
    <source>
        <dbReference type="ARBA" id="ARBA00022475"/>
    </source>
</evidence>
<comment type="similarity">
    <text evidence="2">Belongs to the ABC transporter superfamily.</text>
</comment>
<evidence type="ECO:0000256" key="5">
    <source>
        <dbReference type="ARBA" id="ARBA00022741"/>
    </source>
</evidence>
<keyword evidence="7" id="KW-0472">Membrane</keyword>
<dbReference type="Pfam" id="PF08352">
    <property type="entry name" value="oligo_HPY"/>
    <property type="match status" value="1"/>
</dbReference>
<dbReference type="InterPro" id="IPR017871">
    <property type="entry name" value="ABC_transporter-like_CS"/>
</dbReference>
<dbReference type="FunFam" id="3.40.50.300:FF:000016">
    <property type="entry name" value="Oligopeptide ABC transporter ATP-binding component"/>
    <property type="match status" value="1"/>
</dbReference>
<gene>
    <name evidence="9" type="ordered locus">Caci_7150</name>
</gene>
<dbReference type="InterPro" id="IPR027417">
    <property type="entry name" value="P-loop_NTPase"/>
</dbReference>
<evidence type="ECO:0000313" key="10">
    <source>
        <dbReference type="Proteomes" id="UP000000851"/>
    </source>
</evidence>
<keyword evidence="5" id="KW-0547">Nucleotide-binding</keyword>
<accession>C7Q6W6</accession>
<dbReference type="Gene3D" id="3.40.50.300">
    <property type="entry name" value="P-loop containing nucleotide triphosphate hydrolases"/>
    <property type="match status" value="1"/>
</dbReference>
<dbReference type="KEGG" id="cai:Caci_7150"/>
<dbReference type="InterPro" id="IPR003593">
    <property type="entry name" value="AAA+_ATPase"/>
</dbReference>
<dbReference type="PROSITE" id="PS50893">
    <property type="entry name" value="ABC_TRANSPORTER_2"/>
    <property type="match status" value="1"/>
</dbReference>
<keyword evidence="6" id="KW-0067">ATP-binding</keyword>
<dbReference type="InParanoid" id="C7Q6W6"/>
<dbReference type="CDD" id="cd03257">
    <property type="entry name" value="ABC_NikE_OppD_transporters"/>
    <property type="match status" value="1"/>
</dbReference>
<dbReference type="HOGENOM" id="CLU_000604_1_23_11"/>
<dbReference type="GO" id="GO:0015833">
    <property type="term" value="P:peptide transport"/>
    <property type="evidence" value="ECO:0007669"/>
    <property type="project" value="InterPro"/>
</dbReference>
<reference evidence="9 10" key="1">
    <citation type="journal article" date="2009" name="Stand. Genomic Sci.">
        <title>Complete genome sequence of Catenulispora acidiphila type strain (ID 139908).</title>
        <authorList>
            <person name="Copeland A."/>
            <person name="Lapidus A."/>
            <person name="Glavina Del Rio T."/>
            <person name="Nolan M."/>
            <person name="Lucas S."/>
            <person name="Chen F."/>
            <person name="Tice H."/>
            <person name="Cheng J.F."/>
            <person name="Bruce D."/>
            <person name="Goodwin L."/>
            <person name="Pitluck S."/>
            <person name="Mikhailova N."/>
            <person name="Pati A."/>
            <person name="Ivanova N."/>
            <person name="Mavromatis K."/>
            <person name="Chen A."/>
            <person name="Palaniappan K."/>
            <person name="Chain P."/>
            <person name="Land M."/>
            <person name="Hauser L."/>
            <person name="Chang Y.J."/>
            <person name="Jeffries C.D."/>
            <person name="Chertkov O."/>
            <person name="Brettin T."/>
            <person name="Detter J.C."/>
            <person name="Han C."/>
            <person name="Ali Z."/>
            <person name="Tindall B.J."/>
            <person name="Goker M."/>
            <person name="Bristow J."/>
            <person name="Eisen J.A."/>
            <person name="Markowitz V."/>
            <person name="Hugenholtz P."/>
            <person name="Kyrpides N.C."/>
            <person name="Klenk H.P."/>
        </authorList>
    </citation>
    <scope>NUCLEOTIDE SEQUENCE [LARGE SCALE GENOMIC DNA]</scope>
    <source>
        <strain evidence="10">DSM 44928 / JCM 14897 / NBRC 102108 / NRRL B-24433 / ID139908</strain>
    </source>
</reference>
<dbReference type="GO" id="GO:0005524">
    <property type="term" value="F:ATP binding"/>
    <property type="evidence" value="ECO:0007669"/>
    <property type="project" value="UniProtKB-KW"/>
</dbReference>
<keyword evidence="3" id="KW-0813">Transport</keyword>
<dbReference type="EMBL" id="CP001700">
    <property type="protein sequence ID" value="ACU75979.1"/>
    <property type="molecule type" value="Genomic_DNA"/>
</dbReference>
<keyword evidence="10" id="KW-1185">Reference proteome</keyword>
<dbReference type="PROSITE" id="PS00211">
    <property type="entry name" value="ABC_TRANSPORTER_1"/>
    <property type="match status" value="1"/>
</dbReference>
<evidence type="ECO:0000256" key="3">
    <source>
        <dbReference type="ARBA" id="ARBA00022448"/>
    </source>
</evidence>
<feature type="domain" description="ABC transporter" evidence="8">
    <location>
        <begin position="19"/>
        <end position="269"/>
    </location>
</feature>
<dbReference type="Pfam" id="PF00005">
    <property type="entry name" value="ABC_tran"/>
    <property type="match status" value="1"/>
</dbReference>
<dbReference type="OrthoDB" id="3327300at2"/>
<dbReference type="PANTHER" id="PTHR43297:SF2">
    <property type="entry name" value="DIPEPTIDE TRANSPORT ATP-BINDING PROTEIN DPPD"/>
    <property type="match status" value="1"/>
</dbReference>
<dbReference type="SMART" id="SM00382">
    <property type="entry name" value="AAA"/>
    <property type="match status" value="1"/>
</dbReference>
<evidence type="ECO:0000256" key="6">
    <source>
        <dbReference type="ARBA" id="ARBA00022840"/>
    </source>
</evidence>
<protein>
    <submittedName>
        <fullName evidence="9">Oligopeptide/dipeptide ABC transporter, ATPase subunit</fullName>
    </submittedName>
</protein>
<dbReference type="Proteomes" id="UP000000851">
    <property type="component" value="Chromosome"/>
</dbReference>
<dbReference type="eggNOG" id="COG0444">
    <property type="taxonomic scope" value="Bacteria"/>
</dbReference>